<organism evidence="1 2">
    <name type="scientific">Komagataeibacter medellinensis</name>
    <dbReference type="NCBI Taxonomy" id="1177712"/>
    <lineage>
        <taxon>Bacteria</taxon>
        <taxon>Pseudomonadati</taxon>
        <taxon>Pseudomonadota</taxon>
        <taxon>Alphaproteobacteria</taxon>
        <taxon>Acetobacterales</taxon>
        <taxon>Acetobacteraceae</taxon>
        <taxon>Komagataeibacter</taxon>
    </lineage>
</organism>
<proteinExistence type="predicted"/>
<accession>A0ABQ6VQZ2</accession>
<evidence type="ECO:0008006" key="3">
    <source>
        <dbReference type="Google" id="ProtNLM"/>
    </source>
</evidence>
<gene>
    <name evidence="1" type="ORF">D3W54_14225</name>
</gene>
<name>A0ABQ6VQZ2_9PROT</name>
<keyword evidence="2" id="KW-1185">Reference proteome</keyword>
<comment type="caution">
    <text evidence="1">The sequence shown here is derived from an EMBL/GenBank/DDBJ whole genome shotgun (WGS) entry which is preliminary data.</text>
</comment>
<evidence type="ECO:0000313" key="2">
    <source>
        <dbReference type="Proteomes" id="UP000427842"/>
    </source>
</evidence>
<dbReference type="EMBL" id="QYAZ01000002">
    <property type="protein sequence ID" value="KAB8122362.1"/>
    <property type="molecule type" value="Genomic_DNA"/>
</dbReference>
<reference evidence="1 2" key="1">
    <citation type="submission" date="2018-09" db="EMBL/GenBank/DDBJ databases">
        <title>Genome sequence and characterization of the bcs clusters for the production of nanocellulose from the low pH resistant strain Komagataeibacter medellinensis ID13488.</title>
        <authorList>
            <person name="Hernandez-Arriaga A.M."/>
            <person name="Del Cerro C."/>
            <person name="Urbina L."/>
            <person name="Eceiza A."/>
            <person name="Retegi A."/>
            <person name="Prieto M.A."/>
        </authorList>
    </citation>
    <scope>NUCLEOTIDE SEQUENCE [LARGE SCALE GENOMIC DNA]</scope>
    <source>
        <strain evidence="1 2">ID13488</strain>
    </source>
</reference>
<evidence type="ECO:0000313" key="1">
    <source>
        <dbReference type="EMBL" id="KAB8122362.1"/>
    </source>
</evidence>
<dbReference type="Proteomes" id="UP000427842">
    <property type="component" value="Unassembled WGS sequence"/>
</dbReference>
<protein>
    <recommendedName>
        <fullName evidence="3">Transposase</fullName>
    </recommendedName>
</protein>
<sequence length="67" mass="7839">MQDHECQVQNVPVRCAIRAGRGQTDLYEERVFYVSLSCHNRETGKRYERFIQSRAGVDRHSGIFSLH</sequence>